<dbReference type="OrthoDB" id="6402073at2"/>
<sequence>MKIFCHQCGKHTNHNILAEEKVRSDEHDPYHWGVNHYFARCAGCDAFTYAIEEWCEDDWNPHTGEMDSTWKTYPRGSTERKPMDDGHELPAKVQLIYKEIIGSMNAQLPVLSGVGLRALIESICRDQEISGSNLEKLIDGLATSGVLSKAQADILHTHRFLGNVAAHEITSAKPRELVAALEIAENILRTIYVLPKLSKQVTTGRTP</sequence>
<evidence type="ECO:0000313" key="3">
    <source>
        <dbReference type="Proteomes" id="UP000078302"/>
    </source>
</evidence>
<dbReference type="Pfam" id="PF13643">
    <property type="entry name" value="DUF4145"/>
    <property type="match status" value="1"/>
</dbReference>
<proteinExistence type="predicted"/>
<dbReference type="AlphaFoldDB" id="A0A179B8I8"/>
<comment type="caution">
    <text evidence="2">The sequence shown here is derived from an EMBL/GenBank/DDBJ whole genome shotgun (WGS) entry which is preliminary data.</text>
</comment>
<feature type="domain" description="DUF4145" evidence="1">
    <location>
        <begin position="99"/>
        <end position="184"/>
    </location>
</feature>
<reference evidence="2 3" key="1">
    <citation type="submission" date="2016-04" db="EMBL/GenBank/DDBJ databases">
        <title>Acidithiobacillus ferrooxidans genome sequencing and assembly.</title>
        <authorList>
            <person name="Zhou Z."/>
        </authorList>
    </citation>
    <scope>NUCLEOTIDE SEQUENCE [LARGE SCALE GENOMIC DNA]</scope>
    <source>
        <strain evidence="2 3">BY0502</strain>
    </source>
</reference>
<organism evidence="2 3">
    <name type="scientific">Acidithiobacillus ferrooxidans</name>
    <name type="common">Thiobacillus ferrooxidans</name>
    <dbReference type="NCBI Taxonomy" id="920"/>
    <lineage>
        <taxon>Bacteria</taxon>
        <taxon>Pseudomonadati</taxon>
        <taxon>Pseudomonadota</taxon>
        <taxon>Acidithiobacillia</taxon>
        <taxon>Acidithiobacillales</taxon>
        <taxon>Acidithiobacillaceae</taxon>
        <taxon>Acidithiobacillus</taxon>
    </lineage>
</organism>
<gene>
    <name evidence="2" type="ORF">A4H96_12650</name>
</gene>
<accession>A0A179B8I8</accession>
<protein>
    <recommendedName>
        <fullName evidence="1">DUF4145 domain-containing protein</fullName>
    </recommendedName>
</protein>
<dbReference type="EMBL" id="LVXZ01000194">
    <property type="protein sequence ID" value="OAP87675.1"/>
    <property type="molecule type" value="Genomic_DNA"/>
</dbReference>
<dbReference type="Proteomes" id="UP000078302">
    <property type="component" value="Unassembled WGS sequence"/>
</dbReference>
<keyword evidence="3" id="KW-1185">Reference proteome</keyword>
<name>A0A179B8I8_ACIFR</name>
<evidence type="ECO:0000259" key="1">
    <source>
        <dbReference type="Pfam" id="PF13643"/>
    </source>
</evidence>
<evidence type="ECO:0000313" key="2">
    <source>
        <dbReference type="EMBL" id="OAP87675.1"/>
    </source>
</evidence>
<dbReference type="InterPro" id="IPR025285">
    <property type="entry name" value="DUF4145"/>
</dbReference>